<dbReference type="OrthoDB" id="2879907at2"/>
<dbReference type="Proteomes" id="UP000198618">
    <property type="component" value="Unassembled WGS sequence"/>
</dbReference>
<dbReference type="AlphaFoldDB" id="A0A1I0GEX9"/>
<dbReference type="EMBL" id="FOHE01000021">
    <property type="protein sequence ID" value="SET69510.1"/>
    <property type="molecule type" value="Genomic_DNA"/>
</dbReference>
<gene>
    <name evidence="1" type="ORF">SAMN05216389_12125</name>
</gene>
<sequence>MAKVVRLKTKGVSFNVADDGQRELFEHCEGKSNFSAYVKSLILRDILGEPVVPKVEPESQEADVNSFI</sequence>
<reference evidence="1 2" key="1">
    <citation type="submission" date="2016-10" db="EMBL/GenBank/DDBJ databases">
        <authorList>
            <person name="de Groot N.N."/>
        </authorList>
    </citation>
    <scope>NUCLEOTIDE SEQUENCE [LARGE SCALE GENOMIC DNA]</scope>
    <source>
        <strain evidence="1 2">IBRC-M 10780</strain>
    </source>
</reference>
<dbReference type="RefSeq" id="WP_090872063.1">
    <property type="nucleotide sequence ID" value="NZ_FOHE01000021.1"/>
</dbReference>
<organism evidence="1 2">
    <name type="scientific">Oceanobacillus limi</name>
    <dbReference type="NCBI Taxonomy" id="930131"/>
    <lineage>
        <taxon>Bacteria</taxon>
        <taxon>Bacillati</taxon>
        <taxon>Bacillota</taxon>
        <taxon>Bacilli</taxon>
        <taxon>Bacillales</taxon>
        <taxon>Bacillaceae</taxon>
        <taxon>Oceanobacillus</taxon>
    </lineage>
</organism>
<name>A0A1I0GEX9_9BACI</name>
<evidence type="ECO:0000313" key="2">
    <source>
        <dbReference type="Proteomes" id="UP000198618"/>
    </source>
</evidence>
<evidence type="ECO:0000313" key="1">
    <source>
        <dbReference type="EMBL" id="SET69510.1"/>
    </source>
</evidence>
<accession>A0A1I0GEX9</accession>
<dbReference type="STRING" id="930131.SAMN05216389_12125"/>
<protein>
    <submittedName>
        <fullName evidence="1">Uncharacterized protein</fullName>
    </submittedName>
</protein>
<keyword evidence="2" id="KW-1185">Reference proteome</keyword>
<proteinExistence type="predicted"/>